<sequence length="274" mass="31036">MPRLLFLALLLTCAAAPARAEAQHRGVPLPKRMQAFAETATTELAESLVPFFPRRGSWTWVQTVHYPGRPDRLRFRRFTPAETLRAIDSGGVACESFMRAAGFGPAGVLMNYLDSEPWRRASRTRFVPPDAKPGLKRVFVEWRLEDGRWVVSAYGDEVYEKPRLLGVPVSAVRRDPVQQPLRLPLPADGHYAAEQPWYSTHESLRLDGRLYIKTMLPIVLRAGEVTRIASWGRVGVYAETGVTNYFGTLYVPLNARGEFQRYWNEHDGPPPTCR</sequence>
<gene>
    <name evidence="2" type="ORF">AVDCRST_MAG89-3639</name>
</gene>
<feature type="signal peptide" evidence="1">
    <location>
        <begin position="1"/>
        <end position="20"/>
    </location>
</feature>
<feature type="chain" id="PRO_5026802400" evidence="1">
    <location>
        <begin position="21"/>
        <end position="274"/>
    </location>
</feature>
<proteinExistence type="predicted"/>
<keyword evidence="1" id="KW-0732">Signal</keyword>
<organism evidence="2">
    <name type="scientific">uncultured Gemmatimonadota bacterium</name>
    <dbReference type="NCBI Taxonomy" id="203437"/>
    <lineage>
        <taxon>Bacteria</taxon>
        <taxon>Pseudomonadati</taxon>
        <taxon>Gemmatimonadota</taxon>
        <taxon>environmental samples</taxon>
    </lineage>
</organism>
<evidence type="ECO:0000313" key="2">
    <source>
        <dbReference type="EMBL" id="CAA9359378.1"/>
    </source>
</evidence>
<dbReference type="EMBL" id="CADCTV010000761">
    <property type="protein sequence ID" value="CAA9359378.1"/>
    <property type="molecule type" value="Genomic_DNA"/>
</dbReference>
<evidence type="ECO:0000256" key="1">
    <source>
        <dbReference type="SAM" id="SignalP"/>
    </source>
</evidence>
<reference evidence="2" key="1">
    <citation type="submission" date="2020-02" db="EMBL/GenBank/DDBJ databases">
        <authorList>
            <person name="Meier V. D."/>
        </authorList>
    </citation>
    <scope>NUCLEOTIDE SEQUENCE</scope>
    <source>
        <strain evidence="2">AVDCRST_MAG89</strain>
    </source>
</reference>
<dbReference type="AlphaFoldDB" id="A0A6J4MGH1"/>
<accession>A0A6J4MGH1</accession>
<name>A0A6J4MGH1_9BACT</name>
<protein>
    <submittedName>
        <fullName evidence="2">Uncharacterized protein</fullName>
    </submittedName>
</protein>